<gene>
    <name evidence="1" type="ORF">HNY73_006590</name>
</gene>
<reference evidence="1" key="2">
    <citation type="submission" date="2020-06" db="EMBL/GenBank/DDBJ databases">
        <authorList>
            <person name="Sheffer M."/>
        </authorList>
    </citation>
    <scope>NUCLEOTIDE SEQUENCE</scope>
</reference>
<evidence type="ECO:0000313" key="2">
    <source>
        <dbReference type="Proteomes" id="UP000807504"/>
    </source>
</evidence>
<proteinExistence type="predicted"/>
<protein>
    <submittedName>
        <fullName evidence="1">Uncharacterized protein</fullName>
    </submittedName>
</protein>
<evidence type="ECO:0000313" key="1">
    <source>
        <dbReference type="EMBL" id="KAF8788562.1"/>
    </source>
</evidence>
<organism evidence="1 2">
    <name type="scientific">Argiope bruennichi</name>
    <name type="common">Wasp spider</name>
    <name type="synonym">Aranea bruennichi</name>
    <dbReference type="NCBI Taxonomy" id="94029"/>
    <lineage>
        <taxon>Eukaryota</taxon>
        <taxon>Metazoa</taxon>
        <taxon>Ecdysozoa</taxon>
        <taxon>Arthropoda</taxon>
        <taxon>Chelicerata</taxon>
        <taxon>Arachnida</taxon>
        <taxon>Araneae</taxon>
        <taxon>Araneomorphae</taxon>
        <taxon>Entelegynae</taxon>
        <taxon>Araneoidea</taxon>
        <taxon>Araneidae</taxon>
        <taxon>Argiope</taxon>
    </lineage>
</organism>
<sequence length="101" mass="10875">MLFKMVASKSQSGSTEEAHDPEIGYLAVLSAGENLEPTLQDLRVGSSGDNVLSGDNPADLISRGGKSVQNARESLVVGRPCLFKKHEYPCREISDSVIRDV</sequence>
<dbReference type="Proteomes" id="UP000807504">
    <property type="component" value="Unassembled WGS sequence"/>
</dbReference>
<comment type="caution">
    <text evidence="1">The sequence shown here is derived from an EMBL/GenBank/DDBJ whole genome shotgun (WGS) entry which is preliminary data.</text>
</comment>
<reference evidence="1" key="1">
    <citation type="journal article" date="2020" name="bioRxiv">
        <title>Chromosome-level reference genome of the European wasp spider Argiope bruennichi: a resource for studies on range expansion and evolutionary adaptation.</title>
        <authorList>
            <person name="Sheffer M.M."/>
            <person name="Hoppe A."/>
            <person name="Krehenwinkel H."/>
            <person name="Uhl G."/>
            <person name="Kuss A.W."/>
            <person name="Jensen L."/>
            <person name="Jensen C."/>
            <person name="Gillespie R.G."/>
            <person name="Hoff K.J."/>
            <person name="Prost S."/>
        </authorList>
    </citation>
    <scope>NUCLEOTIDE SEQUENCE</scope>
</reference>
<dbReference type="AlphaFoldDB" id="A0A8T0FE11"/>
<dbReference type="EMBL" id="JABXBU010000012">
    <property type="protein sequence ID" value="KAF8788562.1"/>
    <property type="molecule type" value="Genomic_DNA"/>
</dbReference>
<keyword evidence="2" id="KW-1185">Reference proteome</keyword>
<name>A0A8T0FE11_ARGBR</name>
<accession>A0A8T0FE11</accession>